<evidence type="ECO:0000259" key="1">
    <source>
        <dbReference type="Pfam" id="PF12770"/>
    </source>
</evidence>
<dbReference type="PANTHER" id="PTHR10098">
    <property type="entry name" value="RAPSYN-RELATED"/>
    <property type="match status" value="1"/>
</dbReference>
<proteinExistence type="predicted"/>
<gene>
    <name evidence="2" type="ORF">H6F44_03195</name>
</gene>
<dbReference type="InterPro" id="IPR024983">
    <property type="entry name" value="CHAT_dom"/>
</dbReference>
<name>A0A926Z4W5_9CYAN</name>
<keyword evidence="3" id="KW-1185">Reference proteome</keyword>
<protein>
    <submittedName>
        <fullName evidence="2">CHAT domain-containing protein</fullName>
    </submittedName>
</protein>
<evidence type="ECO:0000313" key="2">
    <source>
        <dbReference type="EMBL" id="MBD2149135.1"/>
    </source>
</evidence>
<dbReference type="RefSeq" id="WP_190349474.1">
    <property type="nucleotide sequence ID" value="NZ_JACJPY010000006.1"/>
</dbReference>
<accession>A0A926Z4W5</accession>
<dbReference type="EMBL" id="JACJPY010000006">
    <property type="protein sequence ID" value="MBD2149135.1"/>
    <property type="molecule type" value="Genomic_DNA"/>
</dbReference>
<dbReference type="Pfam" id="PF12770">
    <property type="entry name" value="CHAT"/>
    <property type="match status" value="1"/>
</dbReference>
<reference evidence="2" key="2">
    <citation type="submission" date="2020-08" db="EMBL/GenBank/DDBJ databases">
        <authorList>
            <person name="Chen M."/>
            <person name="Teng W."/>
            <person name="Zhao L."/>
            <person name="Hu C."/>
            <person name="Zhou Y."/>
            <person name="Han B."/>
            <person name="Song L."/>
            <person name="Shu W."/>
        </authorList>
    </citation>
    <scope>NUCLEOTIDE SEQUENCE</scope>
    <source>
        <strain evidence="2">FACHB-1277</strain>
    </source>
</reference>
<feature type="domain" description="CHAT" evidence="1">
    <location>
        <begin position="201"/>
        <end position="468"/>
    </location>
</feature>
<comment type="caution">
    <text evidence="2">The sequence shown here is derived from an EMBL/GenBank/DDBJ whole genome shotgun (WGS) entry which is preliminary data.</text>
</comment>
<dbReference type="PANTHER" id="PTHR10098:SF108">
    <property type="entry name" value="TETRATRICOPEPTIDE REPEAT PROTEIN 28"/>
    <property type="match status" value="1"/>
</dbReference>
<evidence type="ECO:0000313" key="3">
    <source>
        <dbReference type="Proteomes" id="UP000631421"/>
    </source>
</evidence>
<reference evidence="2" key="1">
    <citation type="journal article" date="2015" name="ISME J.">
        <title>Draft Genome Sequence of Streptomyces incarnatus NRRL8089, which Produces the Nucleoside Antibiotic Sinefungin.</title>
        <authorList>
            <person name="Oshima K."/>
            <person name="Hattori M."/>
            <person name="Shimizu H."/>
            <person name="Fukuda K."/>
            <person name="Nemoto M."/>
            <person name="Inagaki K."/>
            <person name="Tamura T."/>
        </authorList>
    </citation>
    <scope>NUCLEOTIDE SEQUENCE</scope>
    <source>
        <strain evidence="2">FACHB-1277</strain>
    </source>
</reference>
<organism evidence="2 3">
    <name type="scientific">Pseudanabaena cinerea FACHB-1277</name>
    <dbReference type="NCBI Taxonomy" id="2949581"/>
    <lineage>
        <taxon>Bacteria</taxon>
        <taxon>Bacillati</taxon>
        <taxon>Cyanobacteriota</taxon>
        <taxon>Cyanophyceae</taxon>
        <taxon>Pseudanabaenales</taxon>
        <taxon>Pseudanabaenaceae</taxon>
        <taxon>Pseudanabaena</taxon>
        <taxon>Pseudanabaena cinerea</taxon>
    </lineage>
</organism>
<dbReference type="AlphaFoldDB" id="A0A926Z4W5"/>
<dbReference type="Proteomes" id="UP000631421">
    <property type="component" value="Unassembled WGS sequence"/>
</dbReference>
<sequence length="470" mass="52304">MQYALAEQALMEAIAIWEKLRVGLEDREAYRVSLFETQNITYEILQQVRIALKKYPEALEVAEQGRSRAFLALLASKLPRNDLPQYAEPPVKVQQLQQIAREQNLTIVSYGLISGSAIADYQPMRGSSTLYVWVISAKGEISFQNLNLESWETENGLLLTETIQKLQERLSRSSGTIRDFPVSLPRKPLSAAERDQSPDELKHLYQLLIQPIETFLPKDPNAQVVFIPHKALALVPFAALREQSGKYLIEKHTISYAPSIQSLRFTQKLAKLPKGSTNLIIGNPEGDLPALLNAEQEAQNIASLLKTRAMIGQAATKINLLQQISQANIIHLAMHGVFNDIDGLESALAFSSQSKLTAKEILKLKLQANLVVLSACNTAQGKITGDGVIGLARSFILAGAPSVIVSLWYVPDAETSQLMVDFYKNMLNNRLNRQAQHQSYAHALRRSMLTTMINYPHPRNWAAFGLIGAL</sequence>